<evidence type="ECO:0008006" key="3">
    <source>
        <dbReference type="Google" id="ProtNLM"/>
    </source>
</evidence>
<evidence type="ECO:0000256" key="1">
    <source>
        <dbReference type="SAM" id="Phobius"/>
    </source>
</evidence>
<accession>A0AB39V1Y5</accession>
<feature type="transmembrane region" description="Helical" evidence="1">
    <location>
        <begin position="105"/>
        <end position="125"/>
    </location>
</feature>
<keyword evidence="1" id="KW-1133">Transmembrane helix</keyword>
<name>A0AB39V1Y5_9FUSO</name>
<reference evidence="2" key="1">
    <citation type="submission" date="2024-07" db="EMBL/GenBank/DDBJ databases">
        <authorList>
            <person name="Li X.-J."/>
            <person name="Wang X."/>
        </authorList>
    </citation>
    <scope>NUCLEOTIDE SEQUENCE</scope>
    <source>
        <strain evidence="2">HSP-536</strain>
    </source>
</reference>
<proteinExistence type="predicted"/>
<gene>
    <name evidence="2" type="ORF">AB8B28_06485</name>
</gene>
<keyword evidence="1" id="KW-0812">Transmembrane</keyword>
<evidence type="ECO:0000313" key="2">
    <source>
        <dbReference type="EMBL" id="XDU61308.1"/>
    </source>
</evidence>
<feature type="transmembrane region" description="Helical" evidence="1">
    <location>
        <begin position="71"/>
        <end position="93"/>
    </location>
</feature>
<dbReference type="RefSeq" id="WP_369714790.1">
    <property type="nucleotide sequence ID" value="NZ_CP165647.1"/>
</dbReference>
<dbReference type="EMBL" id="CP165647">
    <property type="protein sequence ID" value="XDU61308.1"/>
    <property type="molecule type" value="Genomic_DNA"/>
</dbReference>
<sequence length="259" mass="31247">MIFFIIQVLLLLTSVFFNKIRLNTKFDLIAIEKEIKNKFKMTIEKNFEINDKNELLSELKKKRELLENKKILFLDTVKSFFAIFPITVIVLNILNKDSSSEDKIIILFSTFIVIFIVLSLFHFLFREIFLSSHRIEIEQLNDIQEYLEEKDEVTKKISKTKNKLIRWINNELKKSERYKHIENIIDKEKLNIEDEIKEYLQNNSKHTVVKELKEYFNGNKNLIKELKKIKSSQDEVFDYEDFKKYISEDKLKKDYLIKK</sequence>
<keyword evidence="1" id="KW-0472">Membrane</keyword>
<protein>
    <recommendedName>
        <fullName evidence="3">SMODS and SLOG-associating 2TM effector domain-containing protein</fullName>
    </recommendedName>
</protein>
<dbReference type="KEGG" id="lala:AB8B28_06485"/>
<dbReference type="AlphaFoldDB" id="A0AB39V1Y5"/>
<organism evidence="2">
    <name type="scientific">Leptotrichia alba</name>
    <dbReference type="NCBI Taxonomy" id="3239304"/>
    <lineage>
        <taxon>Bacteria</taxon>
        <taxon>Fusobacteriati</taxon>
        <taxon>Fusobacteriota</taxon>
        <taxon>Fusobacteriia</taxon>
        <taxon>Fusobacteriales</taxon>
        <taxon>Leptotrichiaceae</taxon>
        <taxon>Leptotrichia</taxon>
    </lineage>
</organism>